<dbReference type="Pfam" id="PF01590">
    <property type="entry name" value="GAF"/>
    <property type="match status" value="1"/>
</dbReference>
<organism evidence="8 9">
    <name type="scientific">Tectimicrobiota bacterium</name>
    <dbReference type="NCBI Taxonomy" id="2528274"/>
    <lineage>
        <taxon>Bacteria</taxon>
        <taxon>Pseudomonadati</taxon>
        <taxon>Nitrospinota/Tectimicrobiota group</taxon>
        <taxon>Candidatus Tectimicrobiota</taxon>
    </lineage>
</organism>
<dbReference type="CDD" id="cd01949">
    <property type="entry name" value="GGDEF"/>
    <property type="match status" value="1"/>
</dbReference>
<feature type="coiled-coil region" evidence="3">
    <location>
        <begin position="117"/>
        <end position="154"/>
    </location>
</feature>
<dbReference type="InterPro" id="IPR003018">
    <property type="entry name" value="GAF"/>
</dbReference>
<evidence type="ECO:0000256" key="4">
    <source>
        <dbReference type="SAM" id="MobiDB-lite"/>
    </source>
</evidence>
<name>A0A932CLX7_UNCTE</name>
<dbReference type="SMART" id="SM00267">
    <property type="entry name" value="GGDEF"/>
    <property type="match status" value="1"/>
</dbReference>
<keyword evidence="5" id="KW-0472">Membrane</keyword>
<dbReference type="GO" id="GO:0007165">
    <property type="term" value="P:signal transduction"/>
    <property type="evidence" value="ECO:0007669"/>
    <property type="project" value="InterPro"/>
</dbReference>
<feature type="region of interest" description="Disordered" evidence="4">
    <location>
        <begin position="482"/>
        <end position="505"/>
    </location>
</feature>
<dbReference type="Gene3D" id="3.30.450.40">
    <property type="match status" value="1"/>
</dbReference>
<dbReference type="SMART" id="SM00065">
    <property type="entry name" value="GAF"/>
    <property type="match status" value="1"/>
</dbReference>
<dbReference type="InterPro" id="IPR003660">
    <property type="entry name" value="HAMP_dom"/>
</dbReference>
<dbReference type="EMBL" id="JACPRF010000007">
    <property type="protein sequence ID" value="MBI2875286.1"/>
    <property type="molecule type" value="Genomic_DNA"/>
</dbReference>
<dbReference type="SMART" id="SM00304">
    <property type="entry name" value="HAMP"/>
    <property type="match status" value="1"/>
</dbReference>
<dbReference type="GO" id="GO:0043709">
    <property type="term" value="P:cell adhesion involved in single-species biofilm formation"/>
    <property type="evidence" value="ECO:0007669"/>
    <property type="project" value="TreeGrafter"/>
</dbReference>
<feature type="transmembrane region" description="Helical" evidence="5">
    <location>
        <begin position="12"/>
        <end position="32"/>
    </location>
</feature>
<dbReference type="SUPFAM" id="SSF158472">
    <property type="entry name" value="HAMP domain-like"/>
    <property type="match status" value="1"/>
</dbReference>
<dbReference type="CDD" id="cd06225">
    <property type="entry name" value="HAMP"/>
    <property type="match status" value="1"/>
</dbReference>
<evidence type="ECO:0000256" key="5">
    <source>
        <dbReference type="SAM" id="Phobius"/>
    </source>
</evidence>
<dbReference type="InterPro" id="IPR029016">
    <property type="entry name" value="GAF-like_dom_sf"/>
</dbReference>
<dbReference type="Proteomes" id="UP000769766">
    <property type="component" value="Unassembled WGS sequence"/>
</dbReference>
<dbReference type="Gene3D" id="6.10.340.10">
    <property type="match status" value="1"/>
</dbReference>
<comment type="catalytic activity">
    <reaction evidence="2">
        <text>2 GTP = 3',3'-c-di-GMP + 2 diphosphate</text>
        <dbReference type="Rhea" id="RHEA:24898"/>
        <dbReference type="ChEBI" id="CHEBI:33019"/>
        <dbReference type="ChEBI" id="CHEBI:37565"/>
        <dbReference type="ChEBI" id="CHEBI:58805"/>
        <dbReference type="EC" id="2.7.7.65"/>
    </reaction>
</comment>
<evidence type="ECO:0000256" key="1">
    <source>
        <dbReference type="ARBA" id="ARBA00012528"/>
    </source>
</evidence>
<evidence type="ECO:0000256" key="2">
    <source>
        <dbReference type="ARBA" id="ARBA00034247"/>
    </source>
</evidence>
<dbReference type="FunFam" id="3.30.70.270:FF:000001">
    <property type="entry name" value="Diguanylate cyclase domain protein"/>
    <property type="match status" value="1"/>
</dbReference>
<dbReference type="Gene3D" id="3.30.70.270">
    <property type="match status" value="1"/>
</dbReference>
<dbReference type="InterPro" id="IPR029787">
    <property type="entry name" value="Nucleotide_cyclase"/>
</dbReference>
<feature type="domain" description="GGDEF" evidence="7">
    <location>
        <begin position="352"/>
        <end position="486"/>
    </location>
</feature>
<dbReference type="GO" id="GO:0052621">
    <property type="term" value="F:diguanylate cyclase activity"/>
    <property type="evidence" value="ECO:0007669"/>
    <property type="project" value="UniProtKB-EC"/>
</dbReference>
<comment type="caution">
    <text evidence="8">The sequence shown here is derived from an EMBL/GenBank/DDBJ whole genome shotgun (WGS) entry which is preliminary data.</text>
</comment>
<dbReference type="EC" id="2.7.7.65" evidence="1"/>
<dbReference type="InterPro" id="IPR050469">
    <property type="entry name" value="Diguanylate_Cyclase"/>
</dbReference>
<dbReference type="SUPFAM" id="SSF55073">
    <property type="entry name" value="Nucleotide cyclase"/>
    <property type="match status" value="1"/>
</dbReference>
<dbReference type="InterPro" id="IPR043128">
    <property type="entry name" value="Rev_trsase/Diguanyl_cyclase"/>
</dbReference>
<keyword evidence="5" id="KW-1133">Transmembrane helix</keyword>
<evidence type="ECO:0000256" key="3">
    <source>
        <dbReference type="SAM" id="Coils"/>
    </source>
</evidence>
<dbReference type="NCBIfam" id="TIGR00254">
    <property type="entry name" value="GGDEF"/>
    <property type="match status" value="1"/>
</dbReference>
<dbReference type="Pfam" id="PF00990">
    <property type="entry name" value="GGDEF"/>
    <property type="match status" value="1"/>
</dbReference>
<sequence>MSHVPLSSLRIRGLIFILLAFGPTVGLILYLIHRIPPDDILTDLHRTRLGLAAGVFLINLLVVGIAWFAGNRLVLGRVRALGETIGRLAAGDLGARIGTRYGSGEFGQLARGFDQMAESLQRREAELRRTEAALQQANERLACWVGELRKHNQEMALLSEMGDLLQACRSAREAFSIIAHSARQLFPTESGALYMRCGTQDLLDQVAAWGNALPCEPSFAPDACWALRRGRAHRVGGLDYGPACGHVASFPPSFHYLCVPIMAQGETLGVLHLRSGPVGSDQPEARREPLSSAKQHLAIDVAEHISLALANLNLRERLRRQAIRDPLTGLFNRRYMQETLKRELHRAERKASSVGVILLDIDHFKQFNDTFGHAAGDALLHHLGTFLQRRTRKEDFACRYGGEEFLLILTEASLDVARERAEELREGIKHLHVQHDGRFLGIVTLSLGVAAFPTHGSTAEDLLQVADEALYVAKEQGRDRVVTGEGRGDLEFQRSRNGKNDGGGD</sequence>
<feature type="transmembrane region" description="Helical" evidence="5">
    <location>
        <begin position="52"/>
        <end position="70"/>
    </location>
</feature>
<dbReference type="PANTHER" id="PTHR45138:SF9">
    <property type="entry name" value="DIGUANYLATE CYCLASE DGCM-RELATED"/>
    <property type="match status" value="1"/>
</dbReference>
<keyword evidence="5" id="KW-0812">Transmembrane</keyword>
<evidence type="ECO:0000259" key="7">
    <source>
        <dbReference type="PROSITE" id="PS50887"/>
    </source>
</evidence>
<reference evidence="8" key="1">
    <citation type="submission" date="2020-07" db="EMBL/GenBank/DDBJ databases">
        <title>Huge and variable diversity of episymbiotic CPR bacteria and DPANN archaea in groundwater ecosystems.</title>
        <authorList>
            <person name="He C.Y."/>
            <person name="Keren R."/>
            <person name="Whittaker M."/>
            <person name="Farag I.F."/>
            <person name="Doudna J."/>
            <person name="Cate J.H.D."/>
            <person name="Banfield J.F."/>
        </authorList>
    </citation>
    <scope>NUCLEOTIDE SEQUENCE</scope>
    <source>
        <strain evidence="8">NC_groundwater_672_Ag_B-0.1um_62_36</strain>
    </source>
</reference>
<dbReference type="SUPFAM" id="SSF55781">
    <property type="entry name" value="GAF domain-like"/>
    <property type="match status" value="1"/>
</dbReference>
<dbReference type="Pfam" id="PF00672">
    <property type="entry name" value="HAMP"/>
    <property type="match status" value="1"/>
</dbReference>
<protein>
    <recommendedName>
        <fullName evidence="1">diguanylate cyclase</fullName>
        <ecNumber evidence="1">2.7.7.65</ecNumber>
    </recommendedName>
</protein>
<dbReference type="GO" id="GO:0005886">
    <property type="term" value="C:plasma membrane"/>
    <property type="evidence" value="ECO:0007669"/>
    <property type="project" value="TreeGrafter"/>
</dbReference>
<dbReference type="PANTHER" id="PTHR45138">
    <property type="entry name" value="REGULATORY COMPONENTS OF SENSORY TRANSDUCTION SYSTEM"/>
    <property type="match status" value="1"/>
</dbReference>
<dbReference type="AlphaFoldDB" id="A0A932CLX7"/>
<keyword evidence="3" id="KW-0175">Coiled coil</keyword>
<proteinExistence type="predicted"/>
<dbReference type="PROSITE" id="PS50887">
    <property type="entry name" value="GGDEF"/>
    <property type="match status" value="1"/>
</dbReference>
<feature type="domain" description="HAMP" evidence="6">
    <location>
        <begin position="72"/>
        <end position="125"/>
    </location>
</feature>
<evidence type="ECO:0000313" key="8">
    <source>
        <dbReference type="EMBL" id="MBI2875286.1"/>
    </source>
</evidence>
<dbReference type="GO" id="GO:1902201">
    <property type="term" value="P:negative regulation of bacterial-type flagellum-dependent cell motility"/>
    <property type="evidence" value="ECO:0007669"/>
    <property type="project" value="TreeGrafter"/>
</dbReference>
<evidence type="ECO:0000259" key="6">
    <source>
        <dbReference type="PROSITE" id="PS50885"/>
    </source>
</evidence>
<dbReference type="PROSITE" id="PS50885">
    <property type="entry name" value="HAMP"/>
    <property type="match status" value="1"/>
</dbReference>
<accession>A0A932CLX7</accession>
<evidence type="ECO:0000313" key="9">
    <source>
        <dbReference type="Proteomes" id="UP000769766"/>
    </source>
</evidence>
<gene>
    <name evidence="8" type="ORF">HYY20_00200</name>
</gene>
<dbReference type="InterPro" id="IPR000160">
    <property type="entry name" value="GGDEF_dom"/>
</dbReference>
<feature type="compositionally biased region" description="Basic and acidic residues" evidence="4">
    <location>
        <begin position="482"/>
        <end position="494"/>
    </location>
</feature>